<dbReference type="EMBL" id="BFBB01000008">
    <property type="protein sequence ID" value="GBF51529.1"/>
    <property type="molecule type" value="Genomic_DNA"/>
</dbReference>
<dbReference type="AlphaFoldDB" id="A0A2P2E3T9"/>
<comment type="caution">
    <text evidence="1">The sequence shown here is derived from an EMBL/GenBank/DDBJ whole genome shotgun (WGS) entry which is preliminary data.</text>
</comment>
<reference evidence="1 2" key="1">
    <citation type="submission" date="2018-02" db="EMBL/GenBank/DDBJ databases">
        <title>Novel Leptospira species isolated from soil and water in Japan.</title>
        <authorList>
            <person name="Nakao R."/>
            <person name="Masuzawa T."/>
        </authorList>
    </citation>
    <scope>NUCLEOTIDE SEQUENCE [LARGE SCALE GENOMIC DNA]</scope>
    <source>
        <strain evidence="1 2">YH101</strain>
    </source>
</reference>
<evidence type="ECO:0000313" key="2">
    <source>
        <dbReference type="Proteomes" id="UP000245133"/>
    </source>
</evidence>
<gene>
    <name evidence="1" type="ORF">LPTSP4_30670</name>
</gene>
<evidence type="ECO:0000313" key="1">
    <source>
        <dbReference type="EMBL" id="GBF51529.1"/>
    </source>
</evidence>
<proteinExistence type="predicted"/>
<dbReference type="Proteomes" id="UP000245133">
    <property type="component" value="Unassembled WGS sequence"/>
</dbReference>
<protein>
    <submittedName>
        <fullName evidence="1">Uncharacterized protein</fullName>
    </submittedName>
</protein>
<dbReference type="RefSeq" id="WP_108977854.1">
    <property type="nucleotide sequence ID" value="NZ_BFBB01000008.1"/>
</dbReference>
<keyword evidence="2" id="KW-1185">Reference proteome</keyword>
<dbReference type="OrthoDB" id="316623at2"/>
<sequence length="503" mass="59670">MQPATNEDRLELEQIRDFQRGYVYFLTNFQNLITSFLQFVSSGTISEQNKRDLLPYRKALDIELNSVQKRLKEIIFNLDEKHMYPMVKKEYARFFQGGYVDGPRTEFVEFMVIFEMLRDLIIDSKPPWLELKHSIELGKFTDHIFRDDALLQFRILPMLEKLNQISIFVKRMACILGIENYKTVFENRSIKPKFNETLSYKLSAVFSENLYEQNGQRTRAEEESEQNRQFSLEVESDFLFSEKKPPKKETPIPIRKEAKKEEVPVNFIQAFGKYSWNSDLHYFFRYELDKYQIEKNLFKQTINMDTHLGADEQMLKSEFIKSMSSIKRKLKSPQEYEIDYLTFLNNFFDFIENIIMMNLGIPNSLKWVFLFHIGPSHFYMIIKKFLMEVNTGYLHVQSSDGKKVTRVIPGEVVKKHIIDYWNKVILPNVGDEKNNLSLLRKIAEVVQDKYKEASARAMAEYDKLPAEVKSAKRIDEIFRENMNHWMGAANIIIFKRFVKNKSI</sequence>
<accession>A0A2P2E3T9</accession>
<organism evidence="1 2">
    <name type="scientific">Leptospira ryugenii</name>
    <dbReference type="NCBI Taxonomy" id="1917863"/>
    <lineage>
        <taxon>Bacteria</taxon>
        <taxon>Pseudomonadati</taxon>
        <taxon>Spirochaetota</taxon>
        <taxon>Spirochaetia</taxon>
        <taxon>Leptospirales</taxon>
        <taxon>Leptospiraceae</taxon>
        <taxon>Leptospira</taxon>
    </lineage>
</organism>
<name>A0A2P2E3T9_9LEPT</name>